<dbReference type="Proteomes" id="UP000003379">
    <property type="component" value="Unassembled WGS sequence"/>
</dbReference>
<dbReference type="RefSeq" id="WP_009529514.1">
    <property type="nucleotide sequence ID" value="NZ_JH414609.1"/>
</dbReference>
<protein>
    <submittedName>
        <fullName evidence="1">Uncharacterized protein</fullName>
    </submittedName>
</protein>
<dbReference type="AlphaFoldDB" id="G9XCI7"/>
<reference evidence="1 2" key="1">
    <citation type="submission" date="2011-08" db="EMBL/GenBank/DDBJ databases">
        <title>The Genome Sequence of Eubacteriaceae bacterium CM5.</title>
        <authorList>
            <consortium name="The Broad Institute Genome Sequencing Platform"/>
            <person name="Earl A."/>
            <person name="Ward D."/>
            <person name="Feldgarden M."/>
            <person name="Gevers D."/>
            <person name="Sizova M."/>
            <person name="Hazen A."/>
            <person name="Epstein S."/>
            <person name="Young S.K."/>
            <person name="Zeng Q."/>
            <person name="Gargeya S."/>
            <person name="Fitzgerald M."/>
            <person name="Haas B."/>
            <person name="Abouelleil A."/>
            <person name="Alvarado L."/>
            <person name="Arachchi H.M."/>
            <person name="Berlin A."/>
            <person name="Brown A."/>
            <person name="Chapman S.B."/>
            <person name="Chen Z."/>
            <person name="Dunbar C."/>
            <person name="Freedman E."/>
            <person name="Gearin G."/>
            <person name="Gellesch M."/>
            <person name="Goldberg J."/>
            <person name="Griggs A."/>
            <person name="Gujja S."/>
            <person name="Heiman D."/>
            <person name="Howarth C."/>
            <person name="Larson L."/>
            <person name="Lui A."/>
            <person name="MacDonald P.J.P."/>
            <person name="Montmayeur A."/>
            <person name="Murphy C."/>
            <person name="Neiman D."/>
            <person name="Pearson M."/>
            <person name="Priest M."/>
            <person name="Roberts A."/>
            <person name="Saif S."/>
            <person name="Shea T."/>
            <person name="Shenoy N."/>
            <person name="Sisk P."/>
            <person name="Stolte C."/>
            <person name="Sykes S."/>
            <person name="Wortman J."/>
            <person name="Nusbaum C."/>
            <person name="Birren B."/>
        </authorList>
    </citation>
    <scope>NUCLEOTIDE SEQUENCE [LARGE SCALE GENOMIC DNA]</scope>
    <source>
        <strain evidence="1 2">CM5</strain>
    </source>
</reference>
<dbReference type="EMBL" id="AFZG01000022">
    <property type="protein sequence ID" value="EHL19380.1"/>
    <property type="molecule type" value="Genomic_DNA"/>
</dbReference>
<dbReference type="HOGENOM" id="CLU_3255445_0_0_9"/>
<name>G9XCI7_9FIRM</name>
<comment type="caution">
    <text evidence="1">The sequence shown here is derived from an EMBL/GenBank/DDBJ whole genome shotgun (WGS) entry which is preliminary data.</text>
</comment>
<gene>
    <name evidence="1" type="ORF">HMPREF9628_01564</name>
</gene>
<evidence type="ECO:0000313" key="1">
    <source>
        <dbReference type="EMBL" id="EHL19380.1"/>
    </source>
</evidence>
<accession>G9XCI7</accession>
<organism evidence="1 2">
    <name type="scientific">Peptoanaerobacter stomatis</name>
    <dbReference type="NCBI Taxonomy" id="796937"/>
    <lineage>
        <taxon>Bacteria</taxon>
        <taxon>Bacillati</taxon>
        <taxon>Bacillota</taxon>
        <taxon>Clostridia</taxon>
        <taxon>Peptostreptococcales</taxon>
        <taxon>Filifactoraceae</taxon>
        <taxon>Peptoanaerobacter</taxon>
    </lineage>
</organism>
<evidence type="ECO:0000313" key="2">
    <source>
        <dbReference type="Proteomes" id="UP000003379"/>
    </source>
</evidence>
<proteinExistence type="predicted"/>
<sequence>MKKLMWKVINTKSFEYALFENRGDAEMFKKLLEEKGITASLY</sequence>